<evidence type="ECO:0000259" key="2">
    <source>
        <dbReference type="Pfam" id="PF13439"/>
    </source>
</evidence>
<gene>
    <name evidence="3" type="ORF">PQG43_02670</name>
</gene>
<dbReference type="Gene3D" id="3.40.50.2000">
    <property type="entry name" value="Glycogen Phosphorylase B"/>
    <property type="match status" value="2"/>
</dbReference>
<dbReference type="Pfam" id="PF13439">
    <property type="entry name" value="Glyco_transf_4"/>
    <property type="match status" value="1"/>
</dbReference>
<dbReference type="RefSeq" id="WP_276343614.1">
    <property type="nucleotide sequence ID" value="NZ_JARJOW010000002.1"/>
</dbReference>
<accession>A0ABT6BIM1</accession>
<dbReference type="PANTHER" id="PTHR45947:SF3">
    <property type="entry name" value="SULFOQUINOVOSYL TRANSFERASE SQD2"/>
    <property type="match status" value="1"/>
</dbReference>
<dbReference type="EMBL" id="JARJOW010000002">
    <property type="protein sequence ID" value="MDF5689759.1"/>
    <property type="molecule type" value="Genomic_DNA"/>
</dbReference>
<keyword evidence="3" id="KW-0328">Glycosyltransferase</keyword>
<sequence>MSTQKRVLQVSPAYYPAISIGGPIFTNLTFSKALEDIDCQVEVLSTTQGLSSAQIKQLPVAQPSTSEFSYPIWRFPHYGYDNYTFSPELFIWLLKNVQQYDLVVLQAVWNFPIMAAYLACKWNNIPFVIIPHGSLYDETFHLKSSFYKNIFLKLYVKKMLMKAQKVIFSTKDEELKVRQFLSLSFQSTIIPNIVDVQKFEKLPLKGTFRQKFNISSERIILTHFGRVTIKKGINYVLNILPSLIQQYPNLLYVIAGSEEDHYLNELNTIIRDRHLEQYVNFTGLLSSEDGIELLVDSDVFVLPSLSENFGMSVVEAMLCEIPVVISDQVGIASELKENDCGYVIQLTDSSLEIALKDLIEDSSKRLKLGKKGRDFVKNHYSYHAVEHQLSKLIHG</sequence>
<reference evidence="3 4" key="1">
    <citation type="submission" date="2023-03" db="EMBL/GenBank/DDBJ databases">
        <title>Genome sequencing of Aquirufa.</title>
        <authorList>
            <person name="Pitt A."/>
            <person name="Hahn M.W."/>
        </authorList>
    </citation>
    <scope>NUCLEOTIDE SEQUENCE [LARGE SCALE GENOMIC DNA]</scope>
    <source>
        <strain evidence="3 4">WAEICH-18A</strain>
    </source>
</reference>
<evidence type="ECO:0000313" key="3">
    <source>
        <dbReference type="EMBL" id="MDF5689759.1"/>
    </source>
</evidence>
<feature type="domain" description="Glycosyl transferase family 1" evidence="1">
    <location>
        <begin position="207"/>
        <end position="374"/>
    </location>
</feature>
<evidence type="ECO:0000259" key="1">
    <source>
        <dbReference type="Pfam" id="PF00534"/>
    </source>
</evidence>
<dbReference type="InterPro" id="IPR028098">
    <property type="entry name" value="Glyco_trans_4-like_N"/>
</dbReference>
<dbReference type="InterPro" id="IPR050194">
    <property type="entry name" value="Glycosyltransferase_grp1"/>
</dbReference>
<dbReference type="SUPFAM" id="SSF53756">
    <property type="entry name" value="UDP-Glycosyltransferase/glycogen phosphorylase"/>
    <property type="match status" value="1"/>
</dbReference>
<feature type="domain" description="Glycosyltransferase subfamily 4-like N-terminal" evidence="2">
    <location>
        <begin position="28"/>
        <end position="197"/>
    </location>
</feature>
<dbReference type="EC" id="2.4.-.-" evidence="3"/>
<name>A0ABT6BIM1_9BACT</name>
<dbReference type="Proteomes" id="UP001321344">
    <property type="component" value="Unassembled WGS sequence"/>
</dbReference>
<protein>
    <submittedName>
        <fullName evidence="3">Glycosyltransferase</fullName>
        <ecNumber evidence="3">2.4.-.-</ecNumber>
    </submittedName>
</protein>
<keyword evidence="4" id="KW-1185">Reference proteome</keyword>
<organism evidence="3 4">
    <name type="scientific">Aquirufa aurantiipilula</name>
    <dbReference type="NCBI Taxonomy" id="2696561"/>
    <lineage>
        <taxon>Bacteria</taxon>
        <taxon>Pseudomonadati</taxon>
        <taxon>Bacteroidota</taxon>
        <taxon>Cytophagia</taxon>
        <taxon>Cytophagales</taxon>
        <taxon>Flectobacillaceae</taxon>
        <taxon>Aquirufa</taxon>
    </lineage>
</organism>
<dbReference type="InterPro" id="IPR001296">
    <property type="entry name" value="Glyco_trans_1"/>
</dbReference>
<dbReference type="Pfam" id="PF00534">
    <property type="entry name" value="Glycos_transf_1"/>
    <property type="match status" value="1"/>
</dbReference>
<evidence type="ECO:0000313" key="4">
    <source>
        <dbReference type="Proteomes" id="UP001321344"/>
    </source>
</evidence>
<comment type="caution">
    <text evidence="3">The sequence shown here is derived from an EMBL/GenBank/DDBJ whole genome shotgun (WGS) entry which is preliminary data.</text>
</comment>
<dbReference type="GO" id="GO:0016757">
    <property type="term" value="F:glycosyltransferase activity"/>
    <property type="evidence" value="ECO:0007669"/>
    <property type="project" value="UniProtKB-KW"/>
</dbReference>
<dbReference type="PANTHER" id="PTHR45947">
    <property type="entry name" value="SULFOQUINOVOSYL TRANSFERASE SQD2"/>
    <property type="match status" value="1"/>
</dbReference>
<proteinExistence type="predicted"/>
<keyword evidence="3" id="KW-0808">Transferase</keyword>